<keyword evidence="10" id="KW-1185">Reference proteome</keyword>
<keyword evidence="6 7" id="KW-0472">Membrane</keyword>
<protein>
    <recommendedName>
        <fullName evidence="7">Solute carrier family 40 member</fullName>
    </recommendedName>
</protein>
<dbReference type="InterPro" id="IPR009716">
    <property type="entry name" value="Ferroportin-1"/>
</dbReference>
<feature type="transmembrane region" description="Helical" evidence="7">
    <location>
        <begin position="121"/>
        <end position="140"/>
    </location>
</feature>
<feature type="transmembrane region" description="Helical" evidence="7">
    <location>
        <begin position="203"/>
        <end position="222"/>
    </location>
</feature>
<dbReference type="Pfam" id="PF06963">
    <property type="entry name" value="FPN1"/>
    <property type="match status" value="1"/>
</dbReference>
<feature type="transmembrane region" description="Helical" evidence="7">
    <location>
        <begin position="361"/>
        <end position="380"/>
    </location>
</feature>
<evidence type="ECO:0000256" key="5">
    <source>
        <dbReference type="ARBA" id="ARBA00022989"/>
    </source>
</evidence>
<feature type="transmembrane region" description="Helical" evidence="7">
    <location>
        <begin position="443"/>
        <end position="463"/>
    </location>
</feature>
<dbReference type="Proteomes" id="UP001608902">
    <property type="component" value="Unassembled WGS sequence"/>
</dbReference>
<proteinExistence type="inferred from homology"/>
<name>A0ABD6E9J3_9BILA</name>
<evidence type="ECO:0000256" key="2">
    <source>
        <dbReference type="ARBA" id="ARBA00006279"/>
    </source>
</evidence>
<dbReference type="Gene3D" id="1.20.1250.20">
    <property type="entry name" value="MFS general substrate transporter like domains"/>
    <property type="match status" value="1"/>
</dbReference>
<feature type="transmembrane region" description="Helical" evidence="7">
    <location>
        <begin position="484"/>
        <end position="505"/>
    </location>
</feature>
<reference evidence="9 10" key="1">
    <citation type="submission" date="2024-08" db="EMBL/GenBank/DDBJ databases">
        <title>Gnathostoma spinigerum genome.</title>
        <authorList>
            <person name="Gonzalez-Bertolin B."/>
            <person name="Monzon S."/>
            <person name="Zaballos A."/>
            <person name="Jimenez P."/>
            <person name="Dekumyoy P."/>
            <person name="Varona S."/>
            <person name="Cuesta I."/>
            <person name="Sumanam S."/>
            <person name="Adisakwattana P."/>
            <person name="Gasser R.B."/>
            <person name="Hernandez-Gonzalez A."/>
            <person name="Young N.D."/>
            <person name="Perteguer M.J."/>
        </authorList>
    </citation>
    <scope>NUCLEOTIDE SEQUENCE [LARGE SCALE GENOMIC DNA]</scope>
    <source>
        <strain evidence="9">AL3</strain>
        <tissue evidence="9">Liver</tissue>
    </source>
</reference>
<evidence type="ECO:0000313" key="9">
    <source>
        <dbReference type="EMBL" id="MFH4974029.1"/>
    </source>
</evidence>
<dbReference type="AlphaFoldDB" id="A0ABD6E9J3"/>
<comment type="function">
    <text evidence="7">May be involved in iron transport and iron homeostasis.</text>
</comment>
<feature type="transmembrane region" description="Helical" evidence="7">
    <location>
        <begin position="28"/>
        <end position="52"/>
    </location>
</feature>
<feature type="compositionally biased region" description="Polar residues" evidence="8">
    <location>
        <begin position="251"/>
        <end position="261"/>
    </location>
</feature>
<evidence type="ECO:0000256" key="6">
    <source>
        <dbReference type="ARBA" id="ARBA00023136"/>
    </source>
</evidence>
<feature type="transmembrane region" description="Helical" evidence="7">
    <location>
        <begin position="92"/>
        <end position="115"/>
    </location>
</feature>
<comment type="similarity">
    <text evidence="2 7">Belongs to the ferroportin (FP) (TC 2.A.100) family. SLC40A subfamily.</text>
</comment>
<accession>A0ABD6E9J3</accession>
<organism evidence="9 10">
    <name type="scientific">Gnathostoma spinigerum</name>
    <dbReference type="NCBI Taxonomy" id="75299"/>
    <lineage>
        <taxon>Eukaryota</taxon>
        <taxon>Metazoa</taxon>
        <taxon>Ecdysozoa</taxon>
        <taxon>Nematoda</taxon>
        <taxon>Chromadorea</taxon>
        <taxon>Rhabditida</taxon>
        <taxon>Spirurina</taxon>
        <taxon>Gnathostomatomorpha</taxon>
        <taxon>Gnathostomatoidea</taxon>
        <taxon>Gnathostomatidae</taxon>
        <taxon>Gnathostoma</taxon>
    </lineage>
</organism>
<dbReference type="EMBL" id="JBGFUD010000223">
    <property type="protein sequence ID" value="MFH4974029.1"/>
    <property type="molecule type" value="Genomic_DNA"/>
</dbReference>
<evidence type="ECO:0000256" key="4">
    <source>
        <dbReference type="ARBA" id="ARBA00022692"/>
    </source>
</evidence>
<keyword evidence="5 7" id="KW-1133">Transmembrane helix</keyword>
<feature type="transmembrane region" description="Helical" evidence="7">
    <location>
        <begin position="328"/>
        <end position="349"/>
    </location>
</feature>
<dbReference type="GO" id="GO:0016020">
    <property type="term" value="C:membrane"/>
    <property type="evidence" value="ECO:0007669"/>
    <property type="project" value="UniProtKB-SubCell"/>
</dbReference>
<keyword evidence="7" id="KW-0406">Ion transport</keyword>
<feature type="transmembrane region" description="Helical" evidence="7">
    <location>
        <begin position="288"/>
        <end position="308"/>
    </location>
</feature>
<dbReference type="PANTHER" id="PTHR11660:SF57">
    <property type="entry name" value="SOLUTE CARRIER FAMILY 40 MEMBER"/>
    <property type="match status" value="1"/>
</dbReference>
<comment type="subcellular location">
    <subcellularLocation>
        <location evidence="1 7">Membrane</location>
        <topology evidence="1 7">Multi-pass membrane protein</topology>
    </subcellularLocation>
</comment>
<feature type="transmembrane region" description="Helical" evidence="7">
    <location>
        <begin position="511"/>
        <end position="534"/>
    </location>
</feature>
<dbReference type="InterPro" id="IPR036259">
    <property type="entry name" value="MFS_trans_sf"/>
</dbReference>
<keyword evidence="4 7" id="KW-0812">Transmembrane</keyword>
<evidence type="ECO:0000256" key="8">
    <source>
        <dbReference type="SAM" id="MobiDB-lite"/>
    </source>
</evidence>
<evidence type="ECO:0000256" key="7">
    <source>
        <dbReference type="RuleBase" id="RU365065"/>
    </source>
</evidence>
<dbReference type="PANTHER" id="PTHR11660">
    <property type="entry name" value="SOLUTE CARRIER FAMILY 40 MEMBER"/>
    <property type="match status" value="1"/>
</dbReference>
<gene>
    <name evidence="9" type="ORF">AB6A40_000738</name>
</gene>
<evidence type="ECO:0000256" key="3">
    <source>
        <dbReference type="ARBA" id="ARBA00022448"/>
    </source>
</evidence>
<sequence>MPSVTELEKMEEISGGGRLRKLCSSAFNVLYCAYVISATGDRLWMFSIAIFLQELGGMRLVAINQLANSIVQVALSSYVGSWLDSHNRKKGVLTMLFFNNIFIAISAVLLGICLSSDMTNSIYAVCLFLSIITNTIAQVASDGEKIAFTKDWVVVVDKASKETALARRNATMKTIDQLASVIAPLVSGIIIEKNSARTACYLFVVWNLSSWIIERILLVYVYNRVPQLAVRKLPKDLKDEWSSHELLETRSGMQESESTQMNDDRTTTLTMEPRPSDITVARSNRIKIYWKQPAFMAGLGLAFLYMTILGNDGICVGFGKSQGLSEVWLGGFRSLGALFGIIGAIVFPLMTNRIGLRKSGFVGLTWQHFSLYLCLASIWLPGSPFDPRGYAKHTGLKAWWQQLEDAISMSSAVSNPFDSRNLTETVVNGTANWDEWSANEHSTISIAALFAGIVLARFGLWIADLSITQIQQETIEEHERNTVFGVQFAANRFFFLLKDILVILLPDPKTFGILIIASFAFVTFGFICYLIYLLKFKRSQRISRVGVREFRSTTKQNGSFEPLQT</sequence>
<evidence type="ECO:0000313" key="10">
    <source>
        <dbReference type="Proteomes" id="UP001608902"/>
    </source>
</evidence>
<comment type="caution">
    <text evidence="9">The sequence shown here is derived from an EMBL/GenBank/DDBJ whole genome shotgun (WGS) entry which is preliminary data.</text>
</comment>
<dbReference type="SUPFAM" id="SSF103473">
    <property type="entry name" value="MFS general substrate transporter"/>
    <property type="match status" value="1"/>
</dbReference>
<keyword evidence="3 7" id="KW-0813">Transport</keyword>
<dbReference type="GO" id="GO:0005381">
    <property type="term" value="F:iron ion transmembrane transporter activity"/>
    <property type="evidence" value="ECO:0007669"/>
    <property type="project" value="UniProtKB-UniRule"/>
</dbReference>
<evidence type="ECO:0000256" key="1">
    <source>
        <dbReference type="ARBA" id="ARBA00004141"/>
    </source>
</evidence>
<feature type="region of interest" description="Disordered" evidence="8">
    <location>
        <begin position="248"/>
        <end position="272"/>
    </location>
</feature>